<dbReference type="CDD" id="cd02165">
    <property type="entry name" value="NMNAT"/>
    <property type="match status" value="1"/>
</dbReference>
<evidence type="ECO:0000256" key="6">
    <source>
        <dbReference type="ARBA" id="ARBA00022741"/>
    </source>
</evidence>
<evidence type="ECO:0000256" key="9">
    <source>
        <dbReference type="ARBA" id="ARBA00048721"/>
    </source>
</evidence>
<evidence type="ECO:0000256" key="4">
    <source>
        <dbReference type="ARBA" id="ARBA00022679"/>
    </source>
</evidence>
<keyword evidence="13" id="KW-1185">Reference proteome</keyword>
<proteinExistence type="inferred from homology"/>
<keyword evidence="4 10" id="KW-0808">Transferase</keyword>
<comment type="catalytic activity">
    <reaction evidence="9 10">
        <text>nicotinate beta-D-ribonucleotide + ATP + H(+) = deamido-NAD(+) + diphosphate</text>
        <dbReference type="Rhea" id="RHEA:22860"/>
        <dbReference type="ChEBI" id="CHEBI:15378"/>
        <dbReference type="ChEBI" id="CHEBI:30616"/>
        <dbReference type="ChEBI" id="CHEBI:33019"/>
        <dbReference type="ChEBI" id="CHEBI:57502"/>
        <dbReference type="ChEBI" id="CHEBI:58437"/>
        <dbReference type="EC" id="2.7.7.18"/>
    </reaction>
</comment>
<evidence type="ECO:0000256" key="2">
    <source>
        <dbReference type="ARBA" id="ARBA00005019"/>
    </source>
</evidence>
<dbReference type="InterPro" id="IPR014729">
    <property type="entry name" value="Rossmann-like_a/b/a_fold"/>
</dbReference>
<sequence length="199" mass="21926">MATFALFGTSADPPTVGHQEILLALAARYDRVLVWAVENPFKQGQTSLNDRQQMLGLLVRAVNAAGSSVEWRPDLSRRFTVDSVQRVRQQWPEAELVVVIGSDIVPSLLHWHCVDRLFSLASFLVVPRPGSPVEESELLVCRARGARIVMADFRGLPVSSSAVRAGSGTDAVPQEVWEYIWAHQLYGVNHEQAAAQRAG</sequence>
<keyword evidence="8 10" id="KW-0520">NAD</keyword>
<dbReference type="GO" id="GO:0009435">
    <property type="term" value="P:NAD+ biosynthetic process"/>
    <property type="evidence" value="ECO:0007669"/>
    <property type="project" value="UniProtKB-UniRule"/>
</dbReference>
<dbReference type="EMBL" id="JTHE03000103">
    <property type="protein sequence ID" value="MCM1984745.1"/>
    <property type="molecule type" value="Genomic_DNA"/>
</dbReference>
<keyword evidence="6 10" id="KW-0547">Nucleotide-binding</keyword>
<gene>
    <name evidence="10" type="primary">nadD</name>
    <name evidence="12" type="ORF">QQ91_0018140</name>
</gene>
<dbReference type="InterPro" id="IPR005248">
    <property type="entry name" value="NadD/NMNAT"/>
</dbReference>
<evidence type="ECO:0000256" key="1">
    <source>
        <dbReference type="ARBA" id="ARBA00002324"/>
    </source>
</evidence>
<dbReference type="GO" id="GO:0005524">
    <property type="term" value="F:ATP binding"/>
    <property type="evidence" value="ECO:0007669"/>
    <property type="project" value="UniProtKB-KW"/>
</dbReference>
<dbReference type="Gene3D" id="3.40.50.620">
    <property type="entry name" value="HUPs"/>
    <property type="match status" value="1"/>
</dbReference>
<evidence type="ECO:0000256" key="10">
    <source>
        <dbReference type="HAMAP-Rule" id="MF_00244"/>
    </source>
</evidence>
<dbReference type="NCBIfam" id="NF000842">
    <property type="entry name" value="PRK00071.2-1"/>
    <property type="match status" value="1"/>
</dbReference>
<evidence type="ECO:0000256" key="8">
    <source>
        <dbReference type="ARBA" id="ARBA00023027"/>
    </source>
</evidence>
<keyword evidence="3 10" id="KW-0662">Pyridine nucleotide biosynthesis</keyword>
<protein>
    <recommendedName>
        <fullName evidence="10">Probable nicotinate-nucleotide adenylyltransferase</fullName>
        <ecNumber evidence="10">2.7.7.18</ecNumber>
    </recommendedName>
    <alternativeName>
        <fullName evidence="10">Deamido-NAD(+) diphosphorylase</fullName>
    </alternativeName>
    <alternativeName>
        <fullName evidence="10">Deamido-NAD(+) pyrophosphorylase</fullName>
    </alternativeName>
    <alternativeName>
        <fullName evidence="10">Nicotinate mononucleotide adenylyltransferase</fullName>
        <shortName evidence="10">NaMN adenylyltransferase</shortName>
    </alternativeName>
</protein>
<evidence type="ECO:0000259" key="11">
    <source>
        <dbReference type="Pfam" id="PF01467"/>
    </source>
</evidence>
<evidence type="ECO:0000313" key="13">
    <source>
        <dbReference type="Proteomes" id="UP000031561"/>
    </source>
</evidence>
<dbReference type="RefSeq" id="WP_166276947.1">
    <property type="nucleotide sequence ID" value="NZ_JTHE03000103.1"/>
</dbReference>
<dbReference type="AlphaFoldDB" id="A0ABD4T8Z6"/>
<comment type="pathway">
    <text evidence="2 10">Cofactor biosynthesis; NAD(+) biosynthesis; deamido-NAD(+) from nicotinate D-ribonucleotide: step 1/1.</text>
</comment>
<dbReference type="HAMAP" id="MF_00244">
    <property type="entry name" value="NaMN_adenylyltr"/>
    <property type="match status" value="1"/>
</dbReference>
<dbReference type="EC" id="2.7.7.18" evidence="10"/>
<feature type="domain" description="Cytidyltransferase-like" evidence="11">
    <location>
        <begin position="6"/>
        <end position="165"/>
    </location>
</feature>
<reference evidence="12 13" key="1">
    <citation type="journal article" date="2015" name="Genome Announc.">
        <title>Draft Genome Sequence of Filamentous Marine Cyanobacterium Lyngbya confervoides Strain BDU141951.</title>
        <authorList>
            <person name="Chandrababunaidu M.M."/>
            <person name="Sen D."/>
            <person name="Tripathy S."/>
        </authorList>
    </citation>
    <scope>NUCLEOTIDE SEQUENCE [LARGE SCALE GENOMIC DNA]</scope>
    <source>
        <strain evidence="12 13">BDU141951</strain>
    </source>
</reference>
<evidence type="ECO:0000256" key="3">
    <source>
        <dbReference type="ARBA" id="ARBA00022642"/>
    </source>
</evidence>
<evidence type="ECO:0000256" key="7">
    <source>
        <dbReference type="ARBA" id="ARBA00022840"/>
    </source>
</evidence>
<comment type="caution">
    <text evidence="12">The sequence shown here is derived from an EMBL/GenBank/DDBJ whole genome shotgun (WGS) entry which is preliminary data.</text>
</comment>
<dbReference type="InterPro" id="IPR004821">
    <property type="entry name" value="Cyt_trans-like"/>
</dbReference>
<comment type="similarity">
    <text evidence="10">Belongs to the NadD family.</text>
</comment>
<dbReference type="PANTHER" id="PTHR39321">
    <property type="entry name" value="NICOTINATE-NUCLEOTIDE ADENYLYLTRANSFERASE-RELATED"/>
    <property type="match status" value="1"/>
</dbReference>
<organism evidence="12 13">
    <name type="scientific">Lyngbya confervoides BDU141951</name>
    <dbReference type="NCBI Taxonomy" id="1574623"/>
    <lineage>
        <taxon>Bacteria</taxon>
        <taxon>Bacillati</taxon>
        <taxon>Cyanobacteriota</taxon>
        <taxon>Cyanophyceae</taxon>
        <taxon>Oscillatoriophycideae</taxon>
        <taxon>Oscillatoriales</taxon>
        <taxon>Microcoleaceae</taxon>
        <taxon>Lyngbya</taxon>
    </lineage>
</organism>
<dbReference type="PANTHER" id="PTHR39321:SF3">
    <property type="entry name" value="PHOSPHOPANTETHEINE ADENYLYLTRANSFERASE"/>
    <property type="match status" value="1"/>
</dbReference>
<dbReference type="SUPFAM" id="SSF52374">
    <property type="entry name" value="Nucleotidylyl transferase"/>
    <property type="match status" value="1"/>
</dbReference>
<accession>A0ABD4T8Z6</accession>
<dbReference type="Proteomes" id="UP000031561">
    <property type="component" value="Unassembled WGS sequence"/>
</dbReference>
<keyword evidence="5 10" id="KW-0548">Nucleotidyltransferase</keyword>
<evidence type="ECO:0000313" key="12">
    <source>
        <dbReference type="EMBL" id="MCM1984745.1"/>
    </source>
</evidence>
<comment type="function">
    <text evidence="1 10">Catalyzes the reversible adenylation of nicotinate mononucleotide (NaMN) to nicotinic acid adenine dinucleotide (NaAD).</text>
</comment>
<evidence type="ECO:0000256" key="5">
    <source>
        <dbReference type="ARBA" id="ARBA00022695"/>
    </source>
</evidence>
<name>A0ABD4T8Z6_9CYAN</name>
<dbReference type="GO" id="GO:0004515">
    <property type="term" value="F:nicotinate-nucleotide adenylyltransferase activity"/>
    <property type="evidence" value="ECO:0007669"/>
    <property type="project" value="UniProtKB-UniRule"/>
</dbReference>
<dbReference type="Pfam" id="PF01467">
    <property type="entry name" value="CTP_transf_like"/>
    <property type="match status" value="1"/>
</dbReference>
<keyword evidence="7 10" id="KW-0067">ATP-binding</keyword>